<evidence type="ECO:0000256" key="1">
    <source>
        <dbReference type="SAM" id="Coils"/>
    </source>
</evidence>
<evidence type="ECO:0000313" key="3">
    <source>
        <dbReference type="EMBL" id="CCK80254.1"/>
    </source>
</evidence>
<proteinExistence type="predicted"/>
<reference evidence="3 4" key="1">
    <citation type="journal article" date="2013" name="Environ. Microbiol.">
        <title>Complete genome, catabolic sub-proteomes and key-metabolites of Desulfobacula toluolica Tol2, a marine, aromatic compound-degrading, sulfate-reducing bacterium.</title>
        <authorList>
            <person name="Wohlbrand L."/>
            <person name="Jacob J.H."/>
            <person name="Kube M."/>
            <person name="Mussmann M."/>
            <person name="Jarling R."/>
            <person name="Beck A."/>
            <person name="Amann R."/>
            <person name="Wilkes H."/>
            <person name="Reinhardt R."/>
            <person name="Rabus R."/>
        </authorList>
    </citation>
    <scope>NUCLEOTIDE SEQUENCE [LARGE SCALE GENOMIC DNA]</scope>
    <source>
        <strain evidence="4">DSM 7467 / Tol2</strain>
    </source>
</reference>
<organism evidence="3 4">
    <name type="scientific">Desulfobacula toluolica (strain DSM 7467 / Tol2)</name>
    <dbReference type="NCBI Taxonomy" id="651182"/>
    <lineage>
        <taxon>Bacteria</taxon>
        <taxon>Pseudomonadati</taxon>
        <taxon>Thermodesulfobacteriota</taxon>
        <taxon>Desulfobacteria</taxon>
        <taxon>Desulfobacterales</taxon>
        <taxon>Desulfobacteraceae</taxon>
        <taxon>Desulfobacula</taxon>
    </lineage>
</organism>
<gene>
    <name evidence="3" type="ordered locus">TOL2_C20930</name>
</gene>
<evidence type="ECO:0000313" key="4">
    <source>
        <dbReference type="Proteomes" id="UP000007347"/>
    </source>
</evidence>
<dbReference type="KEGG" id="dto:TOL2_C20930"/>
<keyword evidence="4" id="KW-1185">Reference proteome</keyword>
<feature type="coiled-coil region" evidence="1">
    <location>
        <begin position="350"/>
        <end position="377"/>
    </location>
</feature>
<dbReference type="Proteomes" id="UP000007347">
    <property type="component" value="Chromosome"/>
</dbReference>
<dbReference type="AlphaFoldDB" id="K0N8L9"/>
<name>K0N8L9_DESTT</name>
<dbReference type="InterPro" id="IPR002560">
    <property type="entry name" value="Transposase_DDE"/>
</dbReference>
<evidence type="ECO:0000259" key="2">
    <source>
        <dbReference type="Pfam" id="PF01610"/>
    </source>
</evidence>
<dbReference type="HOGENOM" id="CLU_629672_0_0_7"/>
<dbReference type="RefSeq" id="WP_014957567.1">
    <property type="nucleotide sequence ID" value="NC_018645.1"/>
</dbReference>
<dbReference type="Pfam" id="PF01610">
    <property type="entry name" value="DDE_Tnp_ISL3"/>
    <property type="match status" value="1"/>
</dbReference>
<dbReference type="EMBL" id="FO203503">
    <property type="protein sequence ID" value="CCK80254.1"/>
    <property type="molecule type" value="Genomic_DNA"/>
</dbReference>
<sequence>MPVIIQSQFNSAVLEANLDVFTRSYTEGENTIIEFDMRKRDWQKEAGINHEVYWPEKTYNVDIHEFSVFHNPIIYRFILAQAWYYDDHNRQICFTPKLREVSAQQHVSKCVLHLACFLAVVCGVTLRNITTIFTVLFRIPVSKSSVKRWIDTIGSSLPSEEGILKQLIELKKPYQCHIDGYYPMGTDNCVMVIKDESDRILITHEAASENGDDAIKFLQKIKKCGMTVTSAFSDYSDSYVKAIREVFPDAKFQADHFYTAKNIWKNLKKCLLEYRRNLKAEGEKNKDEDMLEIASELWKLLWILLKKPSNLTENEREKIEALEKKDSGFISKFRSIIGQIANIFDHSNTEIQAKIKLKNLKNQIEKLENSYLGKITKFFSDHWDAAMQYLKKRGLAKYRRASNSESGMRLLRRLEKNHDGIRSAATRKHYITPMS</sequence>
<feature type="domain" description="Transposase IS204/IS1001/IS1096/IS1165 DDE" evidence="2">
    <location>
        <begin position="212"/>
        <end position="393"/>
    </location>
</feature>
<accession>K0N8L9</accession>
<protein>
    <recommendedName>
        <fullName evidence="2">Transposase IS204/IS1001/IS1096/IS1165 DDE domain-containing protein</fullName>
    </recommendedName>
</protein>
<dbReference type="OrthoDB" id="1014181at2"/>
<keyword evidence="1" id="KW-0175">Coiled coil</keyword>